<name>L8H9X3_ACACF</name>
<proteinExistence type="predicted"/>
<dbReference type="InterPro" id="IPR012337">
    <property type="entry name" value="RNaseH-like_sf"/>
</dbReference>
<dbReference type="AlphaFoldDB" id="L8H9X3"/>
<organism evidence="1 2">
    <name type="scientific">Acanthamoeba castellanii (strain ATCC 30010 / Neff)</name>
    <dbReference type="NCBI Taxonomy" id="1257118"/>
    <lineage>
        <taxon>Eukaryota</taxon>
        <taxon>Amoebozoa</taxon>
        <taxon>Discosea</taxon>
        <taxon>Longamoebia</taxon>
        <taxon>Centramoebida</taxon>
        <taxon>Acanthamoebidae</taxon>
        <taxon>Acanthamoeba</taxon>
    </lineage>
</organism>
<dbReference type="KEGG" id="acan:ACA1_079710"/>
<feature type="non-terminal residue" evidence="1">
    <location>
        <position position="87"/>
    </location>
</feature>
<protein>
    <submittedName>
        <fullName evidence="1">Uncharacterized protein</fullName>
    </submittedName>
</protein>
<dbReference type="EMBL" id="KB007902">
    <property type="protein sequence ID" value="ELR21518.1"/>
    <property type="molecule type" value="Genomic_DNA"/>
</dbReference>
<sequence length="87" mass="9661">MRHQSAGGHTYLLTITNSYSHMHFVHPLPNKTSTTICAALQAIAASFPPAVCIHWVHLNNTHKLNTLMGAWILNISTKREPTPPYTS</sequence>
<dbReference type="Proteomes" id="UP000011083">
    <property type="component" value="Unassembled WGS sequence"/>
</dbReference>
<evidence type="ECO:0000313" key="2">
    <source>
        <dbReference type="Proteomes" id="UP000011083"/>
    </source>
</evidence>
<dbReference type="OrthoDB" id="413361at2759"/>
<dbReference type="Gene3D" id="3.30.420.10">
    <property type="entry name" value="Ribonuclease H-like superfamily/Ribonuclease H"/>
    <property type="match status" value="1"/>
</dbReference>
<dbReference type="InterPro" id="IPR036397">
    <property type="entry name" value="RNaseH_sf"/>
</dbReference>
<evidence type="ECO:0000313" key="1">
    <source>
        <dbReference type="EMBL" id="ELR21518.1"/>
    </source>
</evidence>
<dbReference type="RefSeq" id="XP_004346062.1">
    <property type="nucleotide sequence ID" value="XM_004346012.1"/>
</dbReference>
<dbReference type="GO" id="GO:0003676">
    <property type="term" value="F:nucleic acid binding"/>
    <property type="evidence" value="ECO:0007669"/>
    <property type="project" value="InterPro"/>
</dbReference>
<accession>L8H9X3</accession>
<dbReference type="VEuPathDB" id="AmoebaDB:ACA1_079710"/>
<gene>
    <name evidence="1" type="ORF">ACA1_079710</name>
</gene>
<reference evidence="1 2" key="1">
    <citation type="journal article" date="2013" name="Genome Biol.">
        <title>Genome of Acanthamoeba castellanii highlights extensive lateral gene transfer and early evolution of tyrosine kinase signaling.</title>
        <authorList>
            <person name="Clarke M."/>
            <person name="Lohan A.J."/>
            <person name="Liu B."/>
            <person name="Lagkouvardos I."/>
            <person name="Roy S."/>
            <person name="Zafar N."/>
            <person name="Bertelli C."/>
            <person name="Schilde C."/>
            <person name="Kianianmomeni A."/>
            <person name="Burglin T.R."/>
            <person name="Frech C."/>
            <person name="Turcotte B."/>
            <person name="Kopec K.O."/>
            <person name="Synnott J.M."/>
            <person name="Choo C."/>
            <person name="Paponov I."/>
            <person name="Finkler A."/>
            <person name="Soon Heng Tan C."/>
            <person name="Hutchins A.P."/>
            <person name="Weinmeier T."/>
            <person name="Rattei T."/>
            <person name="Chu J.S."/>
            <person name="Gimenez G."/>
            <person name="Irimia M."/>
            <person name="Rigden D.J."/>
            <person name="Fitzpatrick D.A."/>
            <person name="Lorenzo-Morales J."/>
            <person name="Bateman A."/>
            <person name="Chiu C.H."/>
            <person name="Tang P."/>
            <person name="Hegemann P."/>
            <person name="Fromm H."/>
            <person name="Raoult D."/>
            <person name="Greub G."/>
            <person name="Miranda-Saavedra D."/>
            <person name="Chen N."/>
            <person name="Nash P."/>
            <person name="Ginger M.L."/>
            <person name="Horn M."/>
            <person name="Schaap P."/>
            <person name="Caler L."/>
            <person name="Loftus B."/>
        </authorList>
    </citation>
    <scope>NUCLEOTIDE SEQUENCE [LARGE SCALE GENOMIC DNA]</scope>
    <source>
        <strain evidence="1 2">Neff</strain>
    </source>
</reference>
<dbReference type="GeneID" id="14922411"/>
<keyword evidence="2" id="KW-1185">Reference proteome</keyword>
<dbReference type="SUPFAM" id="SSF53098">
    <property type="entry name" value="Ribonuclease H-like"/>
    <property type="match status" value="1"/>
</dbReference>